<dbReference type="EMBL" id="LNQE01001065">
    <property type="protein sequence ID" value="KUG21401.1"/>
    <property type="molecule type" value="Genomic_DNA"/>
</dbReference>
<evidence type="ECO:0000313" key="1">
    <source>
        <dbReference type="EMBL" id="KUG21401.1"/>
    </source>
</evidence>
<gene>
    <name evidence="1" type="ORF">ASZ90_008847</name>
</gene>
<organism evidence="1">
    <name type="scientific">hydrocarbon metagenome</name>
    <dbReference type="NCBI Taxonomy" id="938273"/>
    <lineage>
        <taxon>unclassified sequences</taxon>
        <taxon>metagenomes</taxon>
        <taxon>ecological metagenomes</taxon>
    </lineage>
</organism>
<dbReference type="AlphaFoldDB" id="A0A0W8FKM2"/>
<accession>A0A0W8FKM2</accession>
<protein>
    <submittedName>
        <fullName evidence="1">Uncharacterized protein</fullName>
    </submittedName>
</protein>
<comment type="caution">
    <text evidence="1">The sequence shown here is derived from an EMBL/GenBank/DDBJ whole genome shotgun (WGS) entry which is preliminary data.</text>
</comment>
<name>A0A0W8FKM2_9ZZZZ</name>
<proteinExistence type="predicted"/>
<reference evidence="1" key="1">
    <citation type="journal article" date="2015" name="Proc. Natl. Acad. Sci. U.S.A.">
        <title>Networks of energetic and metabolic interactions define dynamics in microbial communities.</title>
        <authorList>
            <person name="Embree M."/>
            <person name="Liu J.K."/>
            <person name="Al-Bassam M.M."/>
            <person name="Zengler K."/>
        </authorList>
    </citation>
    <scope>NUCLEOTIDE SEQUENCE</scope>
</reference>
<sequence length="327" mass="36276">MLSRVPLQPLPERIPRGSGCRRMVDVGIGEAEVGRAQDAIERHVVELVFQEAQDVVEIADLLPLVEPEACMDVVGDAVAPQRPLVVDEVRPPFKENGNVPVFRRTRLVEGPAFPVPVDRFLLLPDDLPDLPRDHLRLRPDICGAIAGFRAEEELYRARIVLPAPGERLVGKLPRPAALRHQHTEDAVHKPDDLRRAPEVDIQVHLLSAEPACDQVPGLPELGHVRVPKKVDGLLRVADDEEPLGLLREVAEDPGDDADLDGIGVLKLVDQDEPEALPEMGLHEFVVVAEEPVDRVYQVGEVERPALPLLCIHGFEERRKDRSQIAEE</sequence>